<dbReference type="PANTHER" id="PTHR43792:SF1">
    <property type="entry name" value="N-ACETYLTRANSFERASE DOMAIN-CONTAINING PROTEIN"/>
    <property type="match status" value="1"/>
</dbReference>
<reference evidence="3" key="1">
    <citation type="submission" date="2018-03" db="EMBL/GenBank/DDBJ databases">
        <title>Genomic analysis of the strain SH-1 isolated from shrimp intestine.</title>
        <authorList>
            <person name="Kim Y.-S."/>
            <person name="Kim S.-E."/>
            <person name="Kim K.-H."/>
        </authorList>
    </citation>
    <scope>NUCLEOTIDE SEQUENCE [LARGE SCALE GENOMIC DNA]</scope>
    <source>
        <strain evidence="3">SH-1</strain>
    </source>
</reference>
<feature type="domain" description="N-acetyltransferase" evidence="1">
    <location>
        <begin position="13"/>
        <end position="148"/>
    </location>
</feature>
<dbReference type="GO" id="GO:0016747">
    <property type="term" value="F:acyltransferase activity, transferring groups other than amino-acyl groups"/>
    <property type="evidence" value="ECO:0007669"/>
    <property type="project" value="InterPro"/>
</dbReference>
<keyword evidence="3" id="KW-1185">Reference proteome</keyword>
<evidence type="ECO:0000313" key="2">
    <source>
        <dbReference type="EMBL" id="AVO36839.1"/>
    </source>
</evidence>
<dbReference type="RefSeq" id="WP_106471154.1">
    <property type="nucleotide sequence ID" value="NZ_CP027665.1"/>
</dbReference>
<dbReference type="KEGG" id="thas:C6Y53_03450"/>
<dbReference type="AlphaFoldDB" id="A0A2S0MLT3"/>
<dbReference type="SUPFAM" id="SSF55729">
    <property type="entry name" value="Acyl-CoA N-acyltransferases (Nat)"/>
    <property type="match status" value="1"/>
</dbReference>
<organism evidence="2 3">
    <name type="scientific">Pukyongiella litopenaei</name>
    <dbReference type="NCBI Taxonomy" id="2605946"/>
    <lineage>
        <taxon>Bacteria</taxon>
        <taxon>Pseudomonadati</taxon>
        <taxon>Pseudomonadota</taxon>
        <taxon>Alphaproteobacteria</taxon>
        <taxon>Rhodobacterales</taxon>
        <taxon>Paracoccaceae</taxon>
        <taxon>Pukyongiella</taxon>
    </lineage>
</organism>
<dbReference type="EMBL" id="CP027665">
    <property type="protein sequence ID" value="AVO36839.1"/>
    <property type="molecule type" value="Genomic_DNA"/>
</dbReference>
<evidence type="ECO:0000259" key="1">
    <source>
        <dbReference type="Pfam" id="PF13302"/>
    </source>
</evidence>
<dbReference type="Pfam" id="PF13302">
    <property type="entry name" value="Acetyltransf_3"/>
    <property type="match status" value="1"/>
</dbReference>
<gene>
    <name evidence="2" type="ORF">C6Y53_03450</name>
</gene>
<sequence length="173" mass="18725">MTGLAIPVIETERLILRGPRESDFEAFAAFGASERAKFVGGPYPRLRSWGAFLATYGHWALRGYGMWVVEHRASGQAAGRIGMIFNDGWDEPELGWHIFGGFEGKGLAFEGASAARAFAAEHLGLDGVISYIDPANTRSVALARRLGASIERDGEVAGHPCQVWRHPRQGSAA</sequence>
<dbReference type="Proteomes" id="UP000237655">
    <property type="component" value="Chromosome"/>
</dbReference>
<keyword evidence="2" id="KW-0808">Transferase</keyword>
<dbReference type="Gene3D" id="3.40.630.30">
    <property type="match status" value="1"/>
</dbReference>
<protein>
    <submittedName>
        <fullName evidence="2">GNAT family N-acetyltransferase</fullName>
    </submittedName>
</protein>
<proteinExistence type="predicted"/>
<accession>A0A2S0MLT3</accession>
<dbReference type="PANTHER" id="PTHR43792">
    <property type="entry name" value="GNAT FAMILY, PUTATIVE (AFU_ORTHOLOGUE AFUA_3G00765)-RELATED-RELATED"/>
    <property type="match status" value="1"/>
</dbReference>
<dbReference type="InterPro" id="IPR000182">
    <property type="entry name" value="GNAT_dom"/>
</dbReference>
<name>A0A2S0MLT3_9RHOB</name>
<dbReference type="InterPro" id="IPR051531">
    <property type="entry name" value="N-acetyltransferase"/>
</dbReference>
<dbReference type="InterPro" id="IPR016181">
    <property type="entry name" value="Acyl_CoA_acyltransferase"/>
</dbReference>
<evidence type="ECO:0000313" key="3">
    <source>
        <dbReference type="Proteomes" id="UP000237655"/>
    </source>
</evidence>